<evidence type="ECO:0000313" key="1">
    <source>
        <dbReference type="EMBL" id="QDV44503.1"/>
    </source>
</evidence>
<reference evidence="1 2" key="1">
    <citation type="submission" date="2019-03" db="EMBL/GenBank/DDBJ databases">
        <title>Deep-cultivation of Planctomycetes and their phenomic and genomic characterization uncovers novel biology.</title>
        <authorList>
            <person name="Wiegand S."/>
            <person name="Jogler M."/>
            <person name="Boedeker C."/>
            <person name="Pinto D."/>
            <person name="Vollmers J."/>
            <person name="Rivas-Marin E."/>
            <person name="Kohn T."/>
            <person name="Peeters S.H."/>
            <person name="Heuer A."/>
            <person name="Rast P."/>
            <person name="Oberbeckmann S."/>
            <person name="Bunk B."/>
            <person name="Jeske O."/>
            <person name="Meyerdierks A."/>
            <person name="Storesund J.E."/>
            <person name="Kallscheuer N."/>
            <person name="Luecker S."/>
            <person name="Lage O.M."/>
            <person name="Pohl T."/>
            <person name="Merkel B.J."/>
            <person name="Hornburger P."/>
            <person name="Mueller R.-W."/>
            <person name="Bruemmer F."/>
            <person name="Labrenz M."/>
            <person name="Spormann A.M."/>
            <person name="Op den Camp H."/>
            <person name="Overmann J."/>
            <person name="Amann R."/>
            <person name="Jetten M.S.M."/>
            <person name="Mascher T."/>
            <person name="Medema M.H."/>
            <person name="Devos D.P."/>
            <person name="Kaster A.-K."/>
            <person name="Ovreas L."/>
            <person name="Rohde M."/>
            <person name="Galperin M.Y."/>
            <person name="Jogler C."/>
        </authorList>
    </citation>
    <scope>NUCLEOTIDE SEQUENCE [LARGE SCALE GENOMIC DNA]</scope>
    <source>
        <strain evidence="1 2">Enr13</strain>
    </source>
</reference>
<keyword evidence="2" id="KW-1185">Reference proteome</keyword>
<evidence type="ECO:0000313" key="2">
    <source>
        <dbReference type="Proteomes" id="UP000319004"/>
    </source>
</evidence>
<organism evidence="1 2">
    <name type="scientific">Stieleria neptunia</name>
    <dbReference type="NCBI Taxonomy" id="2527979"/>
    <lineage>
        <taxon>Bacteria</taxon>
        <taxon>Pseudomonadati</taxon>
        <taxon>Planctomycetota</taxon>
        <taxon>Planctomycetia</taxon>
        <taxon>Pirellulales</taxon>
        <taxon>Pirellulaceae</taxon>
        <taxon>Stieleria</taxon>
    </lineage>
</organism>
<accession>A0A518HUN2</accession>
<proteinExistence type="predicted"/>
<protein>
    <submittedName>
        <fullName evidence="1">Uncharacterized protein</fullName>
    </submittedName>
</protein>
<dbReference type="KEGG" id="snep:Enr13x_43690"/>
<dbReference type="AlphaFoldDB" id="A0A518HUN2"/>
<dbReference type="EMBL" id="CP037423">
    <property type="protein sequence ID" value="QDV44503.1"/>
    <property type="molecule type" value="Genomic_DNA"/>
</dbReference>
<sequence>MSQFRHGDVMVEEVATLPDTRRKAQHTILAHGELTGHCHRIAERGAADLYDTPDGLFLHVTAEVATLVHDEHDAITLTSGFYRVWRQREYSPEEIRTIRD</sequence>
<gene>
    <name evidence="1" type="ORF">Enr13x_43690</name>
</gene>
<dbReference type="Proteomes" id="UP000319004">
    <property type="component" value="Chromosome"/>
</dbReference>
<dbReference type="RefSeq" id="WP_197455248.1">
    <property type="nucleotide sequence ID" value="NZ_CP037423.1"/>
</dbReference>
<name>A0A518HUN2_9BACT</name>